<dbReference type="OrthoDB" id="3242798at2"/>
<keyword evidence="6" id="KW-0436">Ligase</keyword>
<comment type="catalytic activity">
    <reaction evidence="4">
        <text>(6S)-5-formyl-5,6,7,8-tetrahydrofolate + ATP = (6R)-5,10-methenyltetrahydrofolate + ADP + phosphate</text>
        <dbReference type="Rhea" id="RHEA:10488"/>
        <dbReference type="ChEBI" id="CHEBI:30616"/>
        <dbReference type="ChEBI" id="CHEBI:43474"/>
        <dbReference type="ChEBI" id="CHEBI:57455"/>
        <dbReference type="ChEBI" id="CHEBI:57457"/>
        <dbReference type="ChEBI" id="CHEBI:456216"/>
        <dbReference type="EC" id="6.3.3.2"/>
    </reaction>
</comment>
<evidence type="ECO:0000256" key="4">
    <source>
        <dbReference type="RuleBase" id="RU361279"/>
    </source>
</evidence>
<proteinExistence type="inferred from homology"/>
<comment type="similarity">
    <text evidence="1 4">Belongs to the 5-formyltetrahydrofolate cyclo-ligase family.</text>
</comment>
<dbReference type="PANTHER" id="PTHR23407:SF1">
    <property type="entry name" value="5-FORMYLTETRAHYDROFOLATE CYCLO-LIGASE"/>
    <property type="match status" value="1"/>
</dbReference>
<dbReference type="HOGENOM" id="CLU_066245_1_1_11"/>
<keyword evidence="4" id="KW-0479">Metal-binding</keyword>
<keyword evidence="2 4" id="KW-0547">Nucleotide-binding</keyword>
<comment type="cofactor">
    <cofactor evidence="4">
        <name>Mg(2+)</name>
        <dbReference type="ChEBI" id="CHEBI:18420"/>
    </cofactor>
</comment>
<dbReference type="GO" id="GO:0035999">
    <property type="term" value="P:tetrahydrofolate interconversion"/>
    <property type="evidence" value="ECO:0007669"/>
    <property type="project" value="TreeGrafter"/>
</dbReference>
<dbReference type="EMBL" id="CP002299">
    <property type="protein sequence ID" value="ADP78622.1"/>
    <property type="molecule type" value="Genomic_DNA"/>
</dbReference>
<dbReference type="AlphaFoldDB" id="E3JB92"/>
<dbReference type="GO" id="GO:0009396">
    <property type="term" value="P:folic acid-containing compound biosynthetic process"/>
    <property type="evidence" value="ECO:0007669"/>
    <property type="project" value="TreeGrafter"/>
</dbReference>
<evidence type="ECO:0000256" key="2">
    <source>
        <dbReference type="ARBA" id="ARBA00022741"/>
    </source>
</evidence>
<dbReference type="FunCoup" id="E3JB92">
    <property type="interactions" value="34"/>
</dbReference>
<dbReference type="NCBIfam" id="TIGR02727">
    <property type="entry name" value="MTHFS_bact"/>
    <property type="match status" value="1"/>
</dbReference>
<keyword evidence="3 4" id="KW-0067">ATP-binding</keyword>
<gene>
    <name evidence="6" type="ordered locus">FraEuI1c_0540</name>
</gene>
<dbReference type="Gene3D" id="3.40.50.10420">
    <property type="entry name" value="NagB/RpiA/CoA transferase-like"/>
    <property type="match status" value="1"/>
</dbReference>
<dbReference type="InterPro" id="IPR002698">
    <property type="entry name" value="FTHF_cligase"/>
</dbReference>
<evidence type="ECO:0000313" key="7">
    <source>
        <dbReference type="Proteomes" id="UP000002484"/>
    </source>
</evidence>
<dbReference type="eggNOG" id="COG0212">
    <property type="taxonomic scope" value="Bacteria"/>
</dbReference>
<feature type="region of interest" description="Disordered" evidence="5">
    <location>
        <begin position="25"/>
        <end position="71"/>
    </location>
</feature>
<reference evidence="6 7" key="1">
    <citation type="submission" date="2010-10" db="EMBL/GenBank/DDBJ databases">
        <title>Complete sequence of Frankia sp. EuI1c.</title>
        <authorList>
            <consortium name="US DOE Joint Genome Institute"/>
            <person name="Lucas S."/>
            <person name="Copeland A."/>
            <person name="Lapidus A."/>
            <person name="Cheng J.-F."/>
            <person name="Bruce D."/>
            <person name="Goodwin L."/>
            <person name="Pitluck S."/>
            <person name="Chertkov O."/>
            <person name="Detter J.C."/>
            <person name="Han C."/>
            <person name="Tapia R."/>
            <person name="Land M."/>
            <person name="Hauser L."/>
            <person name="Jeffries C."/>
            <person name="Kyrpides N."/>
            <person name="Ivanova N."/>
            <person name="Mikhailova N."/>
            <person name="Beauchemin N."/>
            <person name="Sen A."/>
            <person name="Sur S.A."/>
            <person name="Gtari M."/>
            <person name="Wall L."/>
            <person name="Tisa L."/>
            <person name="Woyke T."/>
        </authorList>
    </citation>
    <scope>NUCLEOTIDE SEQUENCE [LARGE SCALE GENOMIC DNA]</scope>
    <source>
        <strain evidence="7">DSM 45817 / CECT 9037 / EuI1c</strain>
    </source>
</reference>
<organism evidence="6 7">
    <name type="scientific">Pseudofrankia inefficax (strain DSM 45817 / CECT 9037 / DDB 130130 / EuI1c)</name>
    <name type="common">Frankia inefficax</name>
    <dbReference type="NCBI Taxonomy" id="298654"/>
    <lineage>
        <taxon>Bacteria</taxon>
        <taxon>Bacillati</taxon>
        <taxon>Actinomycetota</taxon>
        <taxon>Actinomycetes</taxon>
        <taxon>Frankiales</taxon>
        <taxon>Frankiaceae</taxon>
        <taxon>Pseudofrankia</taxon>
    </lineage>
</organism>
<keyword evidence="4" id="KW-0460">Magnesium</keyword>
<protein>
    <recommendedName>
        <fullName evidence="4">5-formyltetrahydrofolate cyclo-ligase</fullName>
        <ecNumber evidence="4">6.3.3.2</ecNumber>
    </recommendedName>
</protein>
<dbReference type="PANTHER" id="PTHR23407">
    <property type="entry name" value="ATPASE INHIBITOR/5-FORMYLTETRAHYDROFOLATE CYCLO-LIGASE"/>
    <property type="match status" value="1"/>
</dbReference>
<dbReference type="EC" id="6.3.3.2" evidence="4"/>
<evidence type="ECO:0000313" key="6">
    <source>
        <dbReference type="EMBL" id="ADP78622.1"/>
    </source>
</evidence>
<dbReference type="InterPro" id="IPR024185">
    <property type="entry name" value="FTHF_cligase-like_sf"/>
</dbReference>
<keyword evidence="7" id="KW-1185">Reference proteome</keyword>
<dbReference type="GO" id="GO:0005524">
    <property type="term" value="F:ATP binding"/>
    <property type="evidence" value="ECO:0007669"/>
    <property type="project" value="UniProtKB-KW"/>
</dbReference>
<dbReference type="GO" id="GO:0046872">
    <property type="term" value="F:metal ion binding"/>
    <property type="evidence" value="ECO:0007669"/>
    <property type="project" value="UniProtKB-KW"/>
</dbReference>
<evidence type="ECO:0000256" key="5">
    <source>
        <dbReference type="SAM" id="MobiDB-lite"/>
    </source>
</evidence>
<sequence>MGEQDADDAIARAKSDLRRALAACRRGVGPRPGPGPVIGLPGSWAASDREPAGPSPSIQTGAQPRAQEAADGAQIARRVLSLPEVTAADRIAAFVSLPGEPSTLPLLDTLRARGVHVLLPAVRGDLDLDFREYTGTLVPGALGTREPPRAAATVDLASADVVLVPAVAVDPRGHRLGRGGGSYDRALRRVRDAATLVALVDEHAIVEAVPVAAHDRSVSVIVTPTRLLRCR</sequence>
<evidence type="ECO:0000256" key="3">
    <source>
        <dbReference type="ARBA" id="ARBA00022840"/>
    </source>
</evidence>
<dbReference type="GO" id="GO:0030272">
    <property type="term" value="F:5-formyltetrahydrofolate cyclo-ligase activity"/>
    <property type="evidence" value="ECO:0007669"/>
    <property type="project" value="UniProtKB-EC"/>
</dbReference>
<accession>E3JB92</accession>
<evidence type="ECO:0000256" key="1">
    <source>
        <dbReference type="ARBA" id="ARBA00010638"/>
    </source>
</evidence>
<dbReference type="InParanoid" id="E3JB92"/>
<name>E3JB92_PSEI1</name>
<dbReference type="KEGG" id="fri:FraEuI1c_0540"/>
<dbReference type="SUPFAM" id="SSF100950">
    <property type="entry name" value="NagB/RpiA/CoA transferase-like"/>
    <property type="match status" value="1"/>
</dbReference>
<dbReference type="InterPro" id="IPR037171">
    <property type="entry name" value="NagB/RpiA_transferase-like"/>
</dbReference>
<dbReference type="Proteomes" id="UP000002484">
    <property type="component" value="Chromosome"/>
</dbReference>
<dbReference type="RefSeq" id="WP_013421744.1">
    <property type="nucleotide sequence ID" value="NC_014666.1"/>
</dbReference>
<dbReference type="Pfam" id="PF01812">
    <property type="entry name" value="5-FTHF_cyc-lig"/>
    <property type="match status" value="1"/>
</dbReference>
<dbReference type="STRING" id="298654.FraEuI1c_0540"/>